<dbReference type="GeneID" id="66460804"/>
<feature type="transmembrane region" description="Helical" evidence="1">
    <location>
        <begin position="29"/>
        <end position="48"/>
    </location>
</feature>
<dbReference type="EMBL" id="JPGG01000016">
    <property type="protein sequence ID" value="KGC14038.1"/>
    <property type="molecule type" value="Genomic_DNA"/>
</dbReference>
<dbReference type="RefSeq" id="WP_017920778.1">
    <property type="nucleotide sequence ID" value="NZ_CADEPP010000017.1"/>
</dbReference>
<keyword evidence="1" id="KW-0472">Membrane</keyword>
<organism evidence="2 3">
    <name type="scientific">Burkholderia gladioli</name>
    <name type="common">Pseudomonas marginata</name>
    <name type="synonym">Phytomonas marginata</name>
    <dbReference type="NCBI Taxonomy" id="28095"/>
    <lineage>
        <taxon>Bacteria</taxon>
        <taxon>Pseudomonadati</taxon>
        <taxon>Pseudomonadota</taxon>
        <taxon>Betaproteobacteria</taxon>
        <taxon>Burkholderiales</taxon>
        <taxon>Burkholderiaceae</taxon>
        <taxon>Burkholderia</taxon>
    </lineage>
</organism>
<reference evidence="2 3" key="1">
    <citation type="submission" date="2014-04" db="EMBL/GenBank/DDBJ databases">
        <authorList>
            <person name="Bishop-Lilly K.A."/>
            <person name="Broomall S.M."/>
            <person name="Chain P.S."/>
            <person name="Chertkov O."/>
            <person name="Coyne S.R."/>
            <person name="Daligault H.E."/>
            <person name="Davenport K.W."/>
            <person name="Erkkila T."/>
            <person name="Frey K.G."/>
            <person name="Gibbons H.S."/>
            <person name="Gu W."/>
            <person name="Jaissle J."/>
            <person name="Johnson S.L."/>
            <person name="Koroleva G.I."/>
            <person name="Ladner J.T."/>
            <person name="Lo C.-C."/>
            <person name="Minogue T.D."/>
            <person name="Munk C."/>
            <person name="Palacios G.F."/>
            <person name="Redden C.L."/>
            <person name="Rosenzweig C.N."/>
            <person name="Scholz M.B."/>
            <person name="Teshima H."/>
            <person name="Xu Y."/>
        </authorList>
    </citation>
    <scope>NUCLEOTIDE SEQUENCE [LARGE SCALE GENOMIC DNA]</scope>
    <source>
        <strain evidence="3">gladioli</strain>
    </source>
</reference>
<protein>
    <submittedName>
        <fullName evidence="2">Membrane protein</fullName>
    </submittedName>
</protein>
<gene>
    <name evidence="2" type="ORF">DM48_2679</name>
</gene>
<comment type="caution">
    <text evidence="2">The sequence shown here is derived from an EMBL/GenBank/DDBJ whole genome shotgun (WGS) entry which is preliminary data.</text>
</comment>
<dbReference type="AlphaFoldDB" id="A0AAW3EZP6"/>
<evidence type="ECO:0000313" key="2">
    <source>
        <dbReference type="EMBL" id="KGC14038.1"/>
    </source>
</evidence>
<keyword evidence="1" id="KW-1133">Transmembrane helix</keyword>
<accession>A0AAW3EZP6</accession>
<evidence type="ECO:0000313" key="3">
    <source>
        <dbReference type="Proteomes" id="UP000029590"/>
    </source>
</evidence>
<keyword evidence="1" id="KW-0812">Transmembrane</keyword>
<proteinExistence type="predicted"/>
<dbReference type="KEGG" id="bgo:BM43_5087"/>
<name>A0AAW3EZP6_BURGA</name>
<sequence>MRWLTGLLIVLLGTALVAARRPDIDTSVVLAAGYGATVVIGVMAGRLIRARAARNRR</sequence>
<dbReference type="Proteomes" id="UP000029590">
    <property type="component" value="Unassembled WGS sequence"/>
</dbReference>
<evidence type="ECO:0000256" key="1">
    <source>
        <dbReference type="SAM" id="Phobius"/>
    </source>
</evidence>